<dbReference type="AlphaFoldDB" id="A0A3P3YES3"/>
<keyword evidence="3" id="KW-0496">Mitochondrion</keyword>
<protein>
    <submittedName>
        <fullName evidence="3">Uncharacterized protein</fullName>
    </submittedName>
</protein>
<gene>
    <name evidence="3" type="ORF">PLBR_LOCUS5910</name>
</gene>
<feature type="region of interest" description="Disordered" evidence="2">
    <location>
        <begin position="693"/>
        <end position="713"/>
    </location>
</feature>
<feature type="coiled-coil region" evidence="1">
    <location>
        <begin position="123"/>
        <end position="150"/>
    </location>
</feature>
<geneLocation type="mitochondrion" evidence="3"/>
<dbReference type="EMBL" id="OVEO01000010">
    <property type="protein sequence ID" value="SPQ98695.1"/>
    <property type="molecule type" value="Genomic_DNA"/>
</dbReference>
<evidence type="ECO:0000313" key="3">
    <source>
        <dbReference type="EMBL" id="SPQ98695.1"/>
    </source>
</evidence>
<name>A0A3P3YES3_PLABS</name>
<reference evidence="3 4" key="1">
    <citation type="submission" date="2018-03" db="EMBL/GenBank/DDBJ databases">
        <authorList>
            <person name="Fogelqvist J."/>
        </authorList>
    </citation>
    <scope>NUCLEOTIDE SEQUENCE [LARGE SCALE GENOMIC DNA]</scope>
</reference>
<feature type="compositionally biased region" description="Basic and acidic residues" evidence="2">
    <location>
        <begin position="92"/>
        <end position="103"/>
    </location>
</feature>
<sequence>MVNRVLKMTAPCFSEIVGLLEAMNDDAVAFDAGAESRFTRIERRLSSGVISTSCILTPTTSAAVSRRASIVEPQTTMDGNLPTPSRRLSFGFDKHDDTSRQDVDSLNGESGQSRAAMDASEYIVKLETSLRSKTLQVEELRKSLEELQAKVWHSPPESVHEERTKEYEARISSLTSTVDILNVKLHDAEAWTEQVKREYDRRLKEAQNSERQMKHQTTAQLEKLAQTVFRDVSAVHETCNAVLAIVSDRPSVETSGQDTDVSVTSITRLLHEMRNNMFPTIIALITRLRTNLNLSCMMLADAHAWTAALSYDRRLLEDRIRQTEEISTELTSEVLRYLRECDDMKSRFDDERLVFRSTMQIMGLISNETGRKPSALPSSVYNGTSLASKQLPTLPDVSCPFPGIGDVAIESPISSRESVAQIPAIAQSESVARNESAKPDDAFLEGTNRTLQPNLVAMPPVLSNLNVGNVTPHLPLDTVGAVASTSDGIATASPRTTNSSVVIQHAAEAEFRMSPTLTSDVREYLPLERGGGVSMQTPFPIAAMGDLGSIVATERFNNIQEPSSPPMLRSNRDEAEPVLPGLSPVDDPSKAFKIAHLDANRELPDEPHSSAEEVFPKPSGTAGFHDKHFFSSESAMPRHDTLSCEETIPPKKGIATLFPKEDSFKDSIRFGLDKDIKFLPVTGQRAGITENVEGHSVRRSPPSPLITRRKSRRAPKSLIRPPLPFVDEIVEEVGRRQALAQQRAYEEIRQAEMAARRVVAERRTRQRRQLIVIAIYALHSDGASPFTGTLIYLKASPTDAVI</sequence>
<evidence type="ECO:0000256" key="2">
    <source>
        <dbReference type="SAM" id="MobiDB-lite"/>
    </source>
</evidence>
<organism evidence="3 4">
    <name type="scientific">Plasmodiophora brassicae</name>
    <name type="common">Clubroot disease agent</name>
    <dbReference type="NCBI Taxonomy" id="37360"/>
    <lineage>
        <taxon>Eukaryota</taxon>
        <taxon>Sar</taxon>
        <taxon>Rhizaria</taxon>
        <taxon>Endomyxa</taxon>
        <taxon>Phytomyxea</taxon>
        <taxon>Plasmodiophorida</taxon>
        <taxon>Plasmodiophoridae</taxon>
        <taxon>Plasmodiophora</taxon>
    </lineage>
</organism>
<dbReference type="Proteomes" id="UP000290189">
    <property type="component" value="Unassembled WGS sequence"/>
</dbReference>
<proteinExistence type="predicted"/>
<keyword evidence="1" id="KW-0175">Coiled coil</keyword>
<evidence type="ECO:0000313" key="4">
    <source>
        <dbReference type="Proteomes" id="UP000290189"/>
    </source>
</evidence>
<feature type="region of interest" description="Disordered" evidence="2">
    <location>
        <begin position="71"/>
        <end position="114"/>
    </location>
</feature>
<evidence type="ECO:0000256" key="1">
    <source>
        <dbReference type="SAM" id="Coils"/>
    </source>
</evidence>
<accession>A0A3P3YES3</accession>